<feature type="domain" description="Transposase IS116/IS110/IS902 C-terminal" evidence="2">
    <location>
        <begin position="39"/>
        <end position="94"/>
    </location>
</feature>
<organism evidence="3 4">
    <name type="scientific">Marinactinospora rubrisoli</name>
    <dbReference type="NCBI Taxonomy" id="2715399"/>
    <lineage>
        <taxon>Bacteria</taxon>
        <taxon>Bacillati</taxon>
        <taxon>Actinomycetota</taxon>
        <taxon>Actinomycetes</taxon>
        <taxon>Streptosporangiales</taxon>
        <taxon>Nocardiopsidaceae</taxon>
        <taxon>Marinactinospora</taxon>
    </lineage>
</organism>
<evidence type="ECO:0000313" key="4">
    <source>
        <dbReference type="Proteomes" id="UP001596540"/>
    </source>
</evidence>
<evidence type="ECO:0000256" key="1">
    <source>
        <dbReference type="SAM" id="MobiDB-lite"/>
    </source>
</evidence>
<protein>
    <submittedName>
        <fullName evidence="3">Transposase</fullName>
    </submittedName>
</protein>
<evidence type="ECO:0000313" key="3">
    <source>
        <dbReference type="EMBL" id="MFC7327073.1"/>
    </source>
</evidence>
<proteinExistence type="predicted"/>
<name>A0ABW2KCS4_9ACTN</name>
<sequence>MAAPWCRRCWYRVSGVRGAGWGRPVPAGDGHPGGCGFAIVAGDVAIYRDAGRLASRAGLAPVPRDSGRITGGPHRPGRRHRGLRRVRHLSAPWSLTGTGRTRSGTRANAPGEGIFEKR</sequence>
<dbReference type="EMBL" id="JBHTBH010000002">
    <property type="protein sequence ID" value="MFC7327073.1"/>
    <property type="molecule type" value="Genomic_DNA"/>
</dbReference>
<dbReference type="Proteomes" id="UP001596540">
    <property type="component" value="Unassembled WGS sequence"/>
</dbReference>
<dbReference type="InterPro" id="IPR003346">
    <property type="entry name" value="Transposase_20"/>
</dbReference>
<feature type="region of interest" description="Disordered" evidence="1">
    <location>
        <begin position="59"/>
        <end position="118"/>
    </location>
</feature>
<feature type="compositionally biased region" description="Low complexity" evidence="1">
    <location>
        <begin position="96"/>
        <end position="106"/>
    </location>
</feature>
<evidence type="ECO:0000259" key="2">
    <source>
        <dbReference type="Pfam" id="PF02371"/>
    </source>
</evidence>
<dbReference type="Pfam" id="PF02371">
    <property type="entry name" value="Transposase_20"/>
    <property type="match status" value="1"/>
</dbReference>
<keyword evidence="4" id="KW-1185">Reference proteome</keyword>
<accession>A0ABW2KCS4</accession>
<dbReference type="RefSeq" id="WP_379869216.1">
    <property type="nucleotide sequence ID" value="NZ_JBHTBH010000002.1"/>
</dbReference>
<comment type="caution">
    <text evidence="3">The sequence shown here is derived from an EMBL/GenBank/DDBJ whole genome shotgun (WGS) entry which is preliminary data.</text>
</comment>
<reference evidence="4" key="1">
    <citation type="journal article" date="2019" name="Int. J. Syst. Evol. Microbiol.">
        <title>The Global Catalogue of Microorganisms (GCM) 10K type strain sequencing project: providing services to taxonomists for standard genome sequencing and annotation.</title>
        <authorList>
            <consortium name="The Broad Institute Genomics Platform"/>
            <consortium name="The Broad Institute Genome Sequencing Center for Infectious Disease"/>
            <person name="Wu L."/>
            <person name="Ma J."/>
        </authorList>
    </citation>
    <scope>NUCLEOTIDE SEQUENCE [LARGE SCALE GENOMIC DNA]</scope>
    <source>
        <strain evidence="4">CGMCC 4.7382</strain>
    </source>
</reference>
<feature type="compositionally biased region" description="Basic residues" evidence="1">
    <location>
        <begin position="75"/>
        <end position="88"/>
    </location>
</feature>
<gene>
    <name evidence="3" type="ORF">ACFQRF_04900</name>
</gene>